<keyword evidence="4 7" id="KW-0812">Transmembrane</keyword>
<comment type="subcellular location">
    <subcellularLocation>
        <location evidence="1">Cell membrane</location>
        <topology evidence="1">Multi-pass membrane protein</topology>
    </subcellularLocation>
</comment>
<dbReference type="PANTHER" id="PTHR40074">
    <property type="entry name" value="O-ACETYLTRANSFERASE WECH"/>
    <property type="match status" value="1"/>
</dbReference>
<dbReference type="EMBL" id="CP077091">
    <property type="protein sequence ID" value="QXI17493.1"/>
    <property type="molecule type" value="Genomic_DNA"/>
</dbReference>
<evidence type="ECO:0000256" key="1">
    <source>
        <dbReference type="ARBA" id="ARBA00004651"/>
    </source>
</evidence>
<keyword evidence="6 7" id="KW-0472">Membrane</keyword>
<dbReference type="KEGG" id="phv:HU739_000425"/>
<feature type="transmembrane region" description="Helical" evidence="7">
    <location>
        <begin position="177"/>
        <end position="195"/>
    </location>
</feature>
<feature type="transmembrane region" description="Helical" evidence="7">
    <location>
        <begin position="44"/>
        <end position="65"/>
    </location>
</feature>
<feature type="transmembrane region" description="Helical" evidence="7">
    <location>
        <begin position="305"/>
        <end position="326"/>
    </location>
</feature>
<feature type="domain" description="Acyltransferase 3" evidence="8">
    <location>
        <begin position="9"/>
        <end position="316"/>
    </location>
</feature>
<dbReference type="GO" id="GO:0005886">
    <property type="term" value="C:plasma membrane"/>
    <property type="evidence" value="ECO:0007669"/>
    <property type="project" value="UniProtKB-SubCell"/>
</dbReference>
<evidence type="ECO:0000256" key="7">
    <source>
        <dbReference type="SAM" id="Phobius"/>
    </source>
</evidence>
<reference evidence="9 10" key="1">
    <citation type="journal article" date="2020" name="Microorganisms">
        <title>Reliable Identification of Environmental Pseudomonas Isolates Using the rpoD Gene.</title>
        <authorList>
            <consortium name="The Broad Institute Genome Sequencing Platform"/>
            <person name="Girard L."/>
            <person name="Lood C."/>
            <person name="Rokni-Zadeh H."/>
            <person name="van Noort V."/>
            <person name="Lavigne R."/>
            <person name="De Mot R."/>
        </authorList>
    </citation>
    <scope>NUCLEOTIDE SEQUENCE [LARGE SCALE GENOMIC DNA]</scope>
    <source>
        <strain evidence="9 10">SWRI65</strain>
    </source>
</reference>
<protein>
    <submittedName>
        <fullName evidence="9">Acyltransferase</fullName>
    </submittedName>
</protein>
<keyword evidence="10" id="KW-1185">Reference proteome</keyword>
<dbReference type="Pfam" id="PF01757">
    <property type="entry name" value="Acyl_transf_3"/>
    <property type="match status" value="1"/>
</dbReference>
<evidence type="ECO:0000256" key="4">
    <source>
        <dbReference type="ARBA" id="ARBA00022692"/>
    </source>
</evidence>
<dbReference type="AlphaFoldDB" id="A0A9E6P0E5"/>
<evidence type="ECO:0000256" key="6">
    <source>
        <dbReference type="ARBA" id="ARBA00023136"/>
    </source>
</evidence>
<dbReference type="GO" id="GO:0016413">
    <property type="term" value="F:O-acetyltransferase activity"/>
    <property type="evidence" value="ECO:0007669"/>
    <property type="project" value="TreeGrafter"/>
</dbReference>
<organism evidence="9 10">
    <name type="scientific">Pseudomonas hamedanensis</name>
    <dbReference type="NCBI Taxonomy" id="2745504"/>
    <lineage>
        <taxon>Bacteria</taxon>
        <taxon>Pseudomonadati</taxon>
        <taxon>Pseudomonadota</taxon>
        <taxon>Gammaproteobacteria</taxon>
        <taxon>Pseudomonadales</taxon>
        <taxon>Pseudomonadaceae</taxon>
        <taxon>Pseudomonas</taxon>
    </lineage>
</organism>
<feature type="transmembrane region" description="Helical" evidence="7">
    <location>
        <begin position="237"/>
        <end position="253"/>
    </location>
</feature>
<feature type="transmembrane region" description="Helical" evidence="7">
    <location>
        <begin position="124"/>
        <end position="143"/>
    </location>
</feature>
<accession>A0A9E6P0E5</accession>
<dbReference type="PANTHER" id="PTHR40074:SF2">
    <property type="entry name" value="O-ACETYLTRANSFERASE WECH"/>
    <property type="match status" value="1"/>
</dbReference>
<feature type="transmembrane region" description="Helical" evidence="7">
    <location>
        <begin position="155"/>
        <end position="171"/>
    </location>
</feature>
<evidence type="ECO:0000256" key="5">
    <source>
        <dbReference type="ARBA" id="ARBA00022989"/>
    </source>
</evidence>
<feature type="transmembrane region" description="Helical" evidence="7">
    <location>
        <begin position="207"/>
        <end position="225"/>
    </location>
</feature>
<evidence type="ECO:0000313" key="9">
    <source>
        <dbReference type="EMBL" id="QXI17493.1"/>
    </source>
</evidence>
<dbReference type="Proteomes" id="UP000631521">
    <property type="component" value="Chromosome"/>
</dbReference>
<keyword evidence="3" id="KW-1003">Cell membrane</keyword>
<evidence type="ECO:0000313" key="10">
    <source>
        <dbReference type="Proteomes" id="UP000631521"/>
    </source>
</evidence>
<dbReference type="GO" id="GO:0009246">
    <property type="term" value="P:enterobacterial common antigen biosynthetic process"/>
    <property type="evidence" value="ECO:0007669"/>
    <property type="project" value="TreeGrafter"/>
</dbReference>
<evidence type="ECO:0000256" key="2">
    <source>
        <dbReference type="ARBA" id="ARBA00007400"/>
    </source>
</evidence>
<proteinExistence type="inferred from homology"/>
<keyword evidence="9" id="KW-0012">Acyltransferase</keyword>
<name>A0A9E6P0E5_9PSED</name>
<evidence type="ECO:0000259" key="8">
    <source>
        <dbReference type="Pfam" id="PF01757"/>
    </source>
</evidence>
<feature type="transmembrane region" description="Helical" evidence="7">
    <location>
        <begin position="12"/>
        <end position="32"/>
    </location>
</feature>
<feature type="transmembrane region" description="Helical" evidence="7">
    <location>
        <begin position="265"/>
        <end position="285"/>
    </location>
</feature>
<evidence type="ECO:0000256" key="3">
    <source>
        <dbReference type="ARBA" id="ARBA00022475"/>
    </source>
</evidence>
<keyword evidence="5 7" id="KW-1133">Transmembrane helix</keyword>
<keyword evidence="9" id="KW-0808">Transferase</keyword>
<feature type="transmembrane region" description="Helical" evidence="7">
    <location>
        <begin position="86"/>
        <end position="104"/>
    </location>
</feature>
<dbReference type="InterPro" id="IPR002656">
    <property type="entry name" value="Acyl_transf_3_dom"/>
</dbReference>
<comment type="similarity">
    <text evidence="2">Belongs to the acyltransferase 3 family.</text>
</comment>
<sequence length="348" mass="38376">MSSKKKSLEIETLRGLACLLLVLYHVIGPLGGGLKIDIGSPFRVLADSMVYVRMPLFTFISGYIYSIYKIRGNDFSAFFSGKVRRLIVPLFCVGVPFSVLQAVGPGVNKDVGVIDALLSFWVPINHFWFLQAVFIIFMFVGLLEWRGLLRSATRLYGLFAFAAVLFLLPPLPLDAFGINGAIYLLPFFVAGMIGQENVERLKRTFKVSGPLLFVVISLTLLYVAAMDRELIVDRRSVVGLIVGCVSCFALLSSDMRSRALTWLGGYSYAIFLFHVLFAATSRFVLGRLGVKDESLLVLGGWSCGLLGPVVLAMVFSRFNFTSVLFLGERAAKQKPPTIVTPVVQTQNS</sequence>
<dbReference type="RefSeq" id="WP_186550442.1">
    <property type="nucleotide sequence ID" value="NZ_CP077091.1"/>
</dbReference>
<reference evidence="9 10" key="2">
    <citation type="journal article" date="2021" name="Microorganisms">
        <title>The Ever-Expanding Pseudomonas Genus: Description of 43 New Species and Partition of the Pseudomonas putida Group.</title>
        <authorList>
            <person name="Girard L."/>
            <person name="Lood C."/>
            <person name="Hofte M."/>
            <person name="Vandamme P."/>
            <person name="Rokni-Zadeh H."/>
            <person name="van Noort V."/>
            <person name="Lavigne R."/>
            <person name="De Mot R."/>
        </authorList>
    </citation>
    <scope>NUCLEOTIDE SEQUENCE [LARGE SCALE GENOMIC DNA]</scope>
    <source>
        <strain evidence="9 10">SWRI65</strain>
    </source>
</reference>
<gene>
    <name evidence="9" type="ORF">HU739_000425</name>
</gene>